<reference evidence="1 2" key="1">
    <citation type="submission" date="2019-04" db="EMBL/GenBank/DDBJ databases">
        <title>Friends and foes A comparative genomics study of 23 Aspergillus species from section Flavi.</title>
        <authorList>
            <consortium name="DOE Joint Genome Institute"/>
            <person name="Kjaerbolling I."/>
            <person name="Vesth T."/>
            <person name="Frisvad J.C."/>
            <person name="Nybo J.L."/>
            <person name="Theobald S."/>
            <person name="Kildgaard S."/>
            <person name="Isbrandt T."/>
            <person name="Kuo A."/>
            <person name="Sato A."/>
            <person name="Lyhne E.K."/>
            <person name="Kogle M.E."/>
            <person name="Wiebenga A."/>
            <person name="Kun R.S."/>
            <person name="Lubbers R.J."/>
            <person name="Makela M.R."/>
            <person name="Barry K."/>
            <person name="Chovatia M."/>
            <person name="Clum A."/>
            <person name="Daum C."/>
            <person name="Haridas S."/>
            <person name="He G."/>
            <person name="LaButti K."/>
            <person name="Lipzen A."/>
            <person name="Mondo S."/>
            <person name="Riley R."/>
            <person name="Salamov A."/>
            <person name="Simmons B.A."/>
            <person name="Magnuson J.K."/>
            <person name="Henrissat B."/>
            <person name="Mortensen U.H."/>
            <person name="Larsen T.O."/>
            <person name="Devries R.P."/>
            <person name="Grigoriev I.V."/>
            <person name="Machida M."/>
            <person name="Baker S.E."/>
            <person name="Andersen M.R."/>
        </authorList>
    </citation>
    <scope>NUCLEOTIDE SEQUENCE [LARGE SCALE GENOMIC DNA]</scope>
    <source>
        <strain evidence="1 2">CBS 151.66</strain>
    </source>
</reference>
<dbReference type="AlphaFoldDB" id="A0A5N5XCZ9"/>
<dbReference type="Proteomes" id="UP000326565">
    <property type="component" value="Unassembled WGS sequence"/>
</dbReference>
<dbReference type="EMBL" id="ML732171">
    <property type="protein sequence ID" value="KAB8077232.1"/>
    <property type="molecule type" value="Genomic_DNA"/>
</dbReference>
<proteinExistence type="predicted"/>
<dbReference type="OrthoDB" id="5346728at2759"/>
<sequence>MFIDGMNRKLEWLSQQLTPGRRPFHFAMLPNHWLNTRTWIVYDPASRVPIDMKRRLGDPRFNRPYPMPDRTPKRKYPQLPRRVASTPRIDSWRVAVNENRRTSGLKDLVKPIELYDGSAENPSDGHIDPACWILRRPPQGFDLSARQYDAYYEGGSGWQEKLGDWQKVRRGYRIRKAIHEGRANRTRAKELAVGAARYCQMARSRLEGMSAAQPGNP</sequence>
<name>A0A5N5XCZ9_9EURO</name>
<organism evidence="1 2">
    <name type="scientific">Aspergillus leporis</name>
    <dbReference type="NCBI Taxonomy" id="41062"/>
    <lineage>
        <taxon>Eukaryota</taxon>
        <taxon>Fungi</taxon>
        <taxon>Dikarya</taxon>
        <taxon>Ascomycota</taxon>
        <taxon>Pezizomycotina</taxon>
        <taxon>Eurotiomycetes</taxon>
        <taxon>Eurotiomycetidae</taxon>
        <taxon>Eurotiales</taxon>
        <taxon>Aspergillaceae</taxon>
        <taxon>Aspergillus</taxon>
        <taxon>Aspergillus subgen. Circumdati</taxon>
    </lineage>
</organism>
<accession>A0A5N5XCZ9</accession>
<protein>
    <submittedName>
        <fullName evidence="1">Uncharacterized protein</fullName>
    </submittedName>
</protein>
<gene>
    <name evidence="1" type="ORF">BDV29DRAFT_168618</name>
</gene>
<evidence type="ECO:0000313" key="2">
    <source>
        <dbReference type="Proteomes" id="UP000326565"/>
    </source>
</evidence>
<keyword evidence="2" id="KW-1185">Reference proteome</keyword>
<evidence type="ECO:0000313" key="1">
    <source>
        <dbReference type="EMBL" id="KAB8077232.1"/>
    </source>
</evidence>